<evidence type="ECO:0000313" key="2">
    <source>
        <dbReference type="EMBL" id="EDR03048.1"/>
    </source>
</evidence>
<organism evidence="3">
    <name type="scientific">Laccaria bicolor (strain S238N-H82 / ATCC MYA-4686)</name>
    <name type="common">Bicoloured deceiver</name>
    <name type="synonym">Laccaria laccata var. bicolor</name>
    <dbReference type="NCBI Taxonomy" id="486041"/>
    <lineage>
        <taxon>Eukaryota</taxon>
        <taxon>Fungi</taxon>
        <taxon>Dikarya</taxon>
        <taxon>Basidiomycota</taxon>
        <taxon>Agaricomycotina</taxon>
        <taxon>Agaricomycetes</taxon>
        <taxon>Agaricomycetidae</taxon>
        <taxon>Agaricales</taxon>
        <taxon>Agaricineae</taxon>
        <taxon>Hydnangiaceae</taxon>
        <taxon>Laccaria</taxon>
    </lineage>
</organism>
<keyword evidence="3" id="KW-1185">Reference proteome</keyword>
<dbReference type="RefSeq" id="XP_001886189.1">
    <property type="nucleotide sequence ID" value="XM_001886154.1"/>
</dbReference>
<dbReference type="Proteomes" id="UP000001194">
    <property type="component" value="Unassembled WGS sequence"/>
</dbReference>
<protein>
    <submittedName>
        <fullName evidence="2">Predicted protein</fullName>
    </submittedName>
</protein>
<dbReference type="HOGENOM" id="CLU_2542960_0_0_1"/>
<evidence type="ECO:0000256" key="1">
    <source>
        <dbReference type="SAM" id="MobiDB-lite"/>
    </source>
</evidence>
<sequence length="83" mass="9063">MQAHDASFSANTTSQAWEKCGIVWKEGDSHKLKGVDVFTDADFAPSHNTSVLSPVPSSFPKQLPSDYEPWPGSEPVEEEVGEN</sequence>
<dbReference type="OrthoDB" id="3064354at2759"/>
<feature type="compositionally biased region" description="Polar residues" evidence="1">
    <location>
        <begin position="46"/>
        <end position="60"/>
    </location>
</feature>
<dbReference type="InParanoid" id="B0DQK2"/>
<dbReference type="GeneID" id="6081915"/>
<dbReference type="AlphaFoldDB" id="B0DQK2"/>
<accession>B0DQK2</accession>
<dbReference type="KEGG" id="lbc:LACBIDRAFT_307610"/>
<name>B0DQK2_LACBS</name>
<feature type="region of interest" description="Disordered" evidence="1">
    <location>
        <begin position="45"/>
        <end position="83"/>
    </location>
</feature>
<dbReference type="EMBL" id="DS547126">
    <property type="protein sequence ID" value="EDR03048.1"/>
    <property type="molecule type" value="Genomic_DNA"/>
</dbReference>
<evidence type="ECO:0000313" key="3">
    <source>
        <dbReference type="Proteomes" id="UP000001194"/>
    </source>
</evidence>
<proteinExistence type="predicted"/>
<gene>
    <name evidence="2" type="ORF">LACBIDRAFT_307610</name>
</gene>
<reference evidence="2 3" key="1">
    <citation type="journal article" date="2008" name="Nature">
        <title>The genome of Laccaria bicolor provides insights into mycorrhizal symbiosis.</title>
        <authorList>
            <person name="Martin F."/>
            <person name="Aerts A."/>
            <person name="Ahren D."/>
            <person name="Brun A."/>
            <person name="Danchin E.G.J."/>
            <person name="Duchaussoy F."/>
            <person name="Gibon J."/>
            <person name="Kohler A."/>
            <person name="Lindquist E."/>
            <person name="Pereda V."/>
            <person name="Salamov A."/>
            <person name="Shapiro H.J."/>
            <person name="Wuyts J."/>
            <person name="Blaudez D."/>
            <person name="Buee M."/>
            <person name="Brokstein P."/>
            <person name="Canbaeck B."/>
            <person name="Cohen D."/>
            <person name="Courty P.E."/>
            <person name="Coutinho P.M."/>
            <person name="Delaruelle C."/>
            <person name="Detter J.C."/>
            <person name="Deveau A."/>
            <person name="DiFazio S."/>
            <person name="Duplessis S."/>
            <person name="Fraissinet-Tachet L."/>
            <person name="Lucic E."/>
            <person name="Frey-Klett P."/>
            <person name="Fourrey C."/>
            <person name="Feussner I."/>
            <person name="Gay G."/>
            <person name="Grimwood J."/>
            <person name="Hoegger P.J."/>
            <person name="Jain P."/>
            <person name="Kilaru S."/>
            <person name="Labbe J."/>
            <person name="Lin Y.C."/>
            <person name="Legue V."/>
            <person name="Le Tacon F."/>
            <person name="Marmeisse R."/>
            <person name="Melayah D."/>
            <person name="Montanini B."/>
            <person name="Muratet M."/>
            <person name="Nehls U."/>
            <person name="Niculita-Hirzel H."/>
            <person name="Oudot-Le Secq M.P."/>
            <person name="Peter M."/>
            <person name="Quesneville H."/>
            <person name="Rajashekar B."/>
            <person name="Reich M."/>
            <person name="Rouhier N."/>
            <person name="Schmutz J."/>
            <person name="Yin T."/>
            <person name="Chalot M."/>
            <person name="Henrissat B."/>
            <person name="Kuees U."/>
            <person name="Lucas S."/>
            <person name="Van de Peer Y."/>
            <person name="Podila G.K."/>
            <person name="Polle A."/>
            <person name="Pukkila P.J."/>
            <person name="Richardson P.M."/>
            <person name="Rouze P."/>
            <person name="Sanders I.R."/>
            <person name="Stajich J.E."/>
            <person name="Tunlid A."/>
            <person name="Tuskan G."/>
            <person name="Grigoriev I.V."/>
        </authorList>
    </citation>
    <scope>NUCLEOTIDE SEQUENCE [LARGE SCALE GENOMIC DNA]</scope>
    <source>
        <strain evidence="3">S238N-H82 / ATCC MYA-4686</strain>
    </source>
</reference>